<accession>A0A1N7BM43</accession>
<dbReference type="InterPro" id="IPR006675">
    <property type="entry name" value="HDIG_dom"/>
</dbReference>
<evidence type="ECO:0000259" key="1">
    <source>
        <dbReference type="PROSITE" id="PS51831"/>
    </source>
</evidence>
<dbReference type="RefSeq" id="WP_076430648.1">
    <property type="nucleotide sequence ID" value="NZ_FTNO01000002.1"/>
</dbReference>
<dbReference type="SMART" id="SM00471">
    <property type="entry name" value="HDc"/>
    <property type="match status" value="1"/>
</dbReference>
<gene>
    <name evidence="2" type="ORF">SAMN05421858_2639</name>
</gene>
<dbReference type="CDD" id="cd00077">
    <property type="entry name" value="HDc"/>
    <property type="match status" value="1"/>
</dbReference>
<dbReference type="SUPFAM" id="SSF109604">
    <property type="entry name" value="HD-domain/PDEase-like"/>
    <property type="match status" value="1"/>
</dbReference>
<dbReference type="PANTHER" id="PTHR33594:SF1">
    <property type="entry name" value="HD_PDEASE DOMAIN-CONTAINING PROTEIN"/>
    <property type="match status" value="1"/>
</dbReference>
<reference evidence="3" key="1">
    <citation type="submission" date="2017-01" db="EMBL/GenBank/DDBJ databases">
        <authorList>
            <person name="Varghese N."/>
            <person name="Submissions S."/>
        </authorList>
    </citation>
    <scope>NUCLEOTIDE SEQUENCE [LARGE SCALE GENOMIC DNA]</scope>
    <source>
        <strain evidence="3">CGMCC 1.7737</strain>
    </source>
</reference>
<organism evidence="2 3">
    <name type="scientific">Haladaptatus litoreus</name>
    <dbReference type="NCBI Taxonomy" id="553468"/>
    <lineage>
        <taxon>Archaea</taxon>
        <taxon>Methanobacteriati</taxon>
        <taxon>Methanobacteriota</taxon>
        <taxon>Stenosarchaea group</taxon>
        <taxon>Halobacteria</taxon>
        <taxon>Halobacteriales</taxon>
        <taxon>Haladaptataceae</taxon>
        <taxon>Haladaptatus</taxon>
    </lineage>
</organism>
<feature type="domain" description="HD" evidence="1">
    <location>
        <begin position="25"/>
        <end position="129"/>
    </location>
</feature>
<dbReference type="Pfam" id="PF01966">
    <property type="entry name" value="HD"/>
    <property type="match status" value="1"/>
</dbReference>
<dbReference type="PANTHER" id="PTHR33594">
    <property type="entry name" value="SUPERFAMILY HYDROLASE, PUTATIVE (AFU_ORTHOLOGUE AFUA_1G03035)-RELATED"/>
    <property type="match status" value="1"/>
</dbReference>
<name>A0A1N7BM43_9EURY</name>
<dbReference type="OrthoDB" id="17914at2157"/>
<sequence length="212" mass="23816">MTKTLPKAVRSRAKTYFENVAPAHDWHHVKRVANLAETLAEEHGANDRILFTAVWLHDIGRAREDRGEIADHAEWGAKGAKRILAEYDAAETEIEAIQHCIRAHRFSNDVEPETIEAKLLSDADNLDALGAVGIARNFCFSGEFAQPLHDPGLPIVTDDTTSGATAMNHFHKKILRLPERMYTDAGRRMAEERSAFVEEFIARFEREVTGEV</sequence>
<evidence type="ECO:0000313" key="2">
    <source>
        <dbReference type="EMBL" id="SIR52448.1"/>
    </source>
</evidence>
<dbReference type="InterPro" id="IPR006674">
    <property type="entry name" value="HD_domain"/>
</dbReference>
<dbReference type="NCBIfam" id="TIGR00277">
    <property type="entry name" value="HDIG"/>
    <property type="match status" value="1"/>
</dbReference>
<dbReference type="Gene3D" id="1.10.3210.50">
    <property type="match status" value="1"/>
</dbReference>
<dbReference type="EMBL" id="FTNO01000002">
    <property type="protein sequence ID" value="SIR52448.1"/>
    <property type="molecule type" value="Genomic_DNA"/>
</dbReference>
<keyword evidence="3" id="KW-1185">Reference proteome</keyword>
<dbReference type="Proteomes" id="UP000186914">
    <property type="component" value="Unassembled WGS sequence"/>
</dbReference>
<evidence type="ECO:0000313" key="3">
    <source>
        <dbReference type="Proteomes" id="UP000186914"/>
    </source>
</evidence>
<protein>
    <recommendedName>
        <fullName evidence="1">HD domain-containing protein</fullName>
    </recommendedName>
</protein>
<dbReference type="InterPro" id="IPR003607">
    <property type="entry name" value="HD/PDEase_dom"/>
</dbReference>
<proteinExistence type="predicted"/>
<dbReference type="PROSITE" id="PS51831">
    <property type="entry name" value="HD"/>
    <property type="match status" value="1"/>
</dbReference>
<dbReference type="AlphaFoldDB" id="A0A1N7BM43"/>